<evidence type="ECO:0000259" key="2">
    <source>
        <dbReference type="PROSITE" id="PS51820"/>
    </source>
</evidence>
<evidence type="ECO:0000313" key="3">
    <source>
        <dbReference type="EMBL" id="SLM32182.1"/>
    </source>
</evidence>
<name>A0A1W1HIH0_9BACT</name>
<evidence type="ECO:0000313" key="4">
    <source>
        <dbReference type="Proteomes" id="UP000191931"/>
    </source>
</evidence>
<dbReference type="Pfam" id="PF07691">
    <property type="entry name" value="PA14"/>
    <property type="match status" value="1"/>
</dbReference>
<dbReference type="SUPFAM" id="SSF56988">
    <property type="entry name" value="Anthrax protective antigen"/>
    <property type="match status" value="1"/>
</dbReference>
<reference evidence="3 4" key="1">
    <citation type="submission" date="2017-03" db="EMBL/GenBank/DDBJ databases">
        <authorList>
            <person name="Afonso C.L."/>
            <person name="Miller P.J."/>
            <person name="Scott M.A."/>
            <person name="Spackman E."/>
            <person name="Goraichik I."/>
            <person name="Dimitrov K.M."/>
            <person name="Suarez D.L."/>
            <person name="Swayne D.E."/>
        </authorList>
    </citation>
    <scope>NUCLEOTIDE SEQUENCE [LARGE SCALE GENOMIC DNA]</scope>
    <source>
        <strain evidence="3">PRJEB14757</strain>
    </source>
</reference>
<dbReference type="Gene3D" id="3.90.182.10">
    <property type="entry name" value="Toxin - Anthrax Protective Antigen,domain 1"/>
    <property type="match status" value="1"/>
</dbReference>
<dbReference type="InterPro" id="IPR037524">
    <property type="entry name" value="PA14/GLEYA"/>
</dbReference>
<proteinExistence type="predicted"/>
<dbReference type="RefSeq" id="WP_080801585.1">
    <property type="nucleotide sequence ID" value="NZ_LT828542.1"/>
</dbReference>
<protein>
    <submittedName>
        <fullName evidence="3">PilY1</fullName>
    </submittedName>
</protein>
<evidence type="ECO:0000256" key="1">
    <source>
        <dbReference type="SAM" id="Phobius"/>
    </source>
</evidence>
<dbReference type="EMBL" id="FWEV01000304">
    <property type="protein sequence ID" value="SLM32182.1"/>
    <property type="molecule type" value="Genomic_DNA"/>
</dbReference>
<dbReference type="OrthoDB" id="7156875at2"/>
<feature type="domain" description="PA14" evidence="2">
    <location>
        <begin position="258"/>
        <end position="398"/>
    </location>
</feature>
<gene>
    <name evidence="3" type="primary">pilY</name>
    <name evidence="3" type="ORF">MTBBW1_600012</name>
</gene>
<organism evidence="3 4">
    <name type="scientific">Desulfamplus magnetovallimortis</name>
    <dbReference type="NCBI Taxonomy" id="1246637"/>
    <lineage>
        <taxon>Bacteria</taxon>
        <taxon>Pseudomonadati</taxon>
        <taxon>Thermodesulfobacteriota</taxon>
        <taxon>Desulfobacteria</taxon>
        <taxon>Desulfobacterales</taxon>
        <taxon>Desulfobacteraceae</taxon>
        <taxon>Desulfamplus</taxon>
    </lineage>
</organism>
<sequence>MYNKTKIIKWSIIFVIGITVASLFSLREQKVFAANSTDYTSSPPFVTAGVPPLVMLVMGKNHKLYYEAYNDASDLNEDGVLDVGYNPAIEYYGYFDSYKYYTYSSTNSRFEPAGVAADKKAPAGAYWSGDFLNYLTMSRMDCLRKVLYGGFRSTDTATETVLKRAYIPQDAHSWGKEYESVAVNGFNIEDYTPLSLPVSGTRHLFACTTLSDNGDPLLRVLPNNTHRIWEWVAKERPVCDSSLVSSGTVYSSHPANHLEFTNMVDMFANADHFQGTTSNNVIDTDNDNLSDTNPFDSNNDNYLTIFTGTINVLSDDTYKFAVDGDDAVEVIIDGTVVAGWYGGHGKCTCNTHQGSIDLTAGDHTIVFRHEEMTGGDNYYLRWNQGNSIDTWESVPAARFPSGLTQNFYGLETSASTITDYKVYVKVCDPLVGLESNSQLYSESDGSNPVFKPVGILQKYGETDRMYFGLISGSYKKNTSGGVLRKNIRSIRDEINPDTGEFIYKDSATNEGIIKTIDLFRIVDFTYSNHQYNSNCGWIATRPVNEGECRMWGNPTAEMMYEAMRYFSGSAAPTPEFTYGTDSSYDDNELGLPKPAWIDPYLMEDIDADGVLDSGEDLNSNGLLDGFDYCAKPFVLVLSDINPTFDSNQLPGSAFGTVTTSLGTMNVTTLGDLISTQEGGIGSHFIGQSSTFDGACTPKTVAGFGSIRGLCPEEPTKQGSYYSAAVAYYGNKEDLHSVTNEQKVSTYCVGLASPLPTIDIKVGTGTITLVPFAKSVGGYSISASQGSFQPTNTIVDFFVESVGKTSGKFRINYEDVEQGADHDMDAIVEYTYQVYDANGDPLPVDGDPANGVEVRVSLNSAYAAGSIIQHMGYIVSGSTQDGTYLEVRDEDTGASSDPDYFLDTPPGVLPGGSWNDGTALPLTASRTFYPGTSASATFLKNPLWYAAKWGGFQDYNDNDLPDQQDEWDDDGDGKPDTYFYVQNALKLEQQLNQSFSDILRRTASGTAASVISQSRSGEGAVYQAVFYPEYKDRLANTVSWVGSVHALFVDSYGNMREDSNSNDTLDITAPDSAPDLASAPDTDRVIVFDGTVVKKFKHQGEGMVDLTGIPEFTGTIDDVKFLWKATEWLNELTPAQAITQRLYNQPTSNRYIFTFIDNNPDTTDDNTDIDMVAESGEKVAFECDTVSDSDLTDVTKIFPYLNLFPTFEDEPLIAYDGSFISIDSFRAETSDFNDFLKHQSERLVNYIRGADQGEYISTGTSATYILPSFRSRQADYDEDGDINTWRLGDIVYSTPTVVGRPAENYHLLYGDESYAFFLSKFLKRRQVVYAGSNDGLFHAFNAGFYDSTLKKFDTKEDLNGDGVDDAIEFALGSELWAYVPYNLLPHLYWLTEDDYPHVYYNDLQPKIFDAKILPDGTHYTDTDGQPNWGTFLVGGMRLGGGRIIADMNKTDGALPKSEDLNANGVLDAGEDTNGNGKLDGDRVMTSAYYIFDITDPETEPVLIAEISLNQMGYTLCNPTIVPIKSVDSETPNDWYLVFGSGPADSSGYAAAGTSGSKALTHAVSEQTGKLFVVDLKALVHDGELKVLDGNGILQGVSAASGTHYYQELDDDAMISDPVTVDYDLDYSADVVYFGTVEGDHTSGWGGKLRRLVIDNDSDTANWDGDSILFDTSTRTALTEGQPITSEANATIDDRGRMWVYFGTGRYYVKSDEAISTQQTFYGIVEPFDDLETDEDEPGFQYKTTDETFNWDEVVDTLLIDVSSAEILDDKTVNNITGITSWDWTDTDEGEVGLIDEVNKFTDEGGGWLMDFRTAASNFVDISEKERSLSQPALFGEILTFSSYTPSGEMCSFEGTSNLYALYYKTGTPYFESVVGFDNEDENSGNDDGVIDIGERKMKKMLPLGKGLAGTPNIHSGEDDGTKAYIQTSTGDIITIKQINPGVIYSGVVTWKEGGEECP</sequence>
<dbReference type="STRING" id="1246637.MTBBW1_600012"/>
<accession>A0A1W1HIH0</accession>
<dbReference type="Proteomes" id="UP000191931">
    <property type="component" value="Unassembled WGS sequence"/>
</dbReference>
<dbReference type="PROSITE" id="PS51820">
    <property type="entry name" value="PA14"/>
    <property type="match status" value="1"/>
</dbReference>
<keyword evidence="1" id="KW-0472">Membrane</keyword>
<keyword evidence="4" id="KW-1185">Reference proteome</keyword>
<dbReference type="InterPro" id="IPR011658">
    <property type="entry name" value="PA14_dom"/>
</dbReference>
<keyword evidence="1" id="KW-1133">Transmembrane helix</keyword>
<feature type="transmembrane region" description="Helical" evidence="1">
    <location>
        <begin position="7"/>
        <end position="26"/>
    </location>
</feature>
<keyword evidence="1" id="KW-0812">Transmembrane</keyword>